<evidence type="ECO:0000313" key="3">
    <source>
        <dbReference type="Proteomes" id="UP000030765"/>
    </source>
</evidence>
<name>A0A084W6X3_ANOSI</name>
<dbReference type="Proteomes" id="UP000030765">
    <property type="component" value="Unassembled WGS sequence"/>
</dbReference>
<dbReference type="AlphaFoldDB" id="A0A084W6X3"/>
<protein>
    <submittedName>
        <fullName evidence="1 2">Methylmalonyl-CoA mutase</fullName>
    </submittedName>
</protein>
<dbReference type="EnsemblMetazoa" id="ASIC013932-RA">
    <property type="protein sequence ID" value="ASIC013932-PA"/>
    <property type="gene ID" value="ASIC013932"/>
</dbReference>
<organism evidence="1">
    <name type="scientific">Anopheles sinensis</name>
    <name type="common">Mosquito</name>
    <dbReference type="NCBI Taxonomy" id="74873"/>
    <lineage>
        <taxon>Eukaryota</taxon>
        <taxon>Metazoa</taxon>
        <taxon>Ecdysozoa</taxon>
        <taxon>Arthropoda</taxon>
        <taxon>Hexapoda</taxon>
        <taxon>Insecta</taxon>
        <taxon>Pterygota</taxon>
        <taxon>Neoptera</taxon>
        <taxon>Endopterygota</taxon>
        <taxon>Diptera</taxon>
        <taxon>Nematocera</taxon>
        <taxon>Culicoidea</taxon>
        <taxon>Culicidae</taxon>
        <taxon>Anophelinae</taxon>
        <taxon>Anopheles</taxon>
    </lineage>
</organism>
<gene>
    <name evidence="1" type="ORF">ZHAS_00013932</name>
</gene>
<keyword evidence="3" id="KW-1185">Reference proteome</keyword>
<dbReference type="EMBL" id="KE525311">
    <property type="protein sequence ID" value="KFB45967.1"/>
    <property type="molecule type" value="Genomic_DNA"/>
</dbReference>
<proteinExistence type="predicted"/>
<evidence type="ECO:0000313" key="1">
    <source>
        <dbReference type="EMBL" id="KFB45967.1"/>
    </source>
</evidence>
<reference evidence="1 3" key="1">
    <citation type="journal article" date="2014" name="BMC Genomics">
        <title>Genome sequence of Anopheles sinensis provides insight into genetics basis of mosquito competence for malaria parasites.</title>
        <authorList>
            <person name="Zhou D."/>
            <person name="Zhang D."/>
            <person name="Ding G."/>
            <person name="Shi L."/>
            <person name="Hou Q."/>
            <person name="Ye Y."/>
            <person name="Xu Y."/>
            <person name="Zhou H."/>
            <person name="Xiong C."/>
            <person name="Li S."/>
            <person name="Yu J."/>
            <person name="Hong S."/>
            <person name="Yu X."/>
            <person name="Zou P."/>
            <person name="Chen C."/>
            <person name="Chang X."/>
            <person name="Wang W."/>
            <person name="Lv Y."/>
            <person name="Sun Y."/>
            <person name="Ma L."/>
            <person name="Shen B."/>
            <person name="Zhu C."/>
        </authorList>
    </citation>
    <scope>NUCLEOTIDE SEQUENCE [LARGE SCALE GENOMIC DNA]</scope>
</reference>
<dbReference type="EMBL" id="ATLV01021016">
    <property type="status" value="NOT_ANNOTATED_CDS"/>
    <property type="molecule type" value="Genomic_DNA"/>
</dbReference>
<sequence>MRDRALVSVLAAFSGRKGSPPCAAKPKRSIFRRRQVSSRGPAFSRREGLTRSQTAPVLGPDEFLTNVRSIPPVRFAHRFPPFFRASTLDGDGSNLFMCEEIFNGHRKPNPGTRADVPFRAKRRGRVTMTTAHLVSSRWFLRKKADSVYSNVQPGDADRHDFAGMDIASSSPYIGVHPSVKTCSWRNVGVCNKVRFQLVFPFGVAKEIPSRETRAFCSTVLMAVRFVGRVGNETFSSIKVIRSPFVVGAGRPRVEMT</sequence>
<accession>A0A084W6X3</accession>
<reference evidence="2" key="2">
    <citation type="submission" date="2020-05" db="UniProtKB">
        <authorList>
            <consortium name="EnsemblMetazoa"/>
        </authorList>
    </citation>
    <scope>IDENTIFICATION</scope>
</reference>
<dbReference type="VEuPathDB" id="VectorBase:ASIC013932"/>
<evidence type="ECO:0000313" key="2">
    <source>
        <dbReference type="EnsemblMetazoa" id="ASIC013932-PA"/>
    </source>
</evidence>